<dbReference type="Proteomes" id="UP000265643">
    <property type="component" value="Unassembled WGS sequence"/>
</dbReference>
<gene>
    <name evidence="1" type="ORF">KGMB01110_00110</name>
</gene>
<comment type="caution">
    <text evidence="1">The sequence shown here is derived from an EMBL/GenBank/DDBJ whole genome shotgun (WGS) entry which is preliminary data.</text>
</comment>
<name>A0A391NXA0_9FIRM</name>
<dbReference type="AlphaFoldDB" id="A0A391NXA0"/>
<reference evidence="2" key="1">
    <citation type="submission" date="2018-09" db="EMBL/GenBank/DDBJ databases">
        <title>Draft Genome Sequence of Mediterraneibacter sp. KCTC 15684.</title>
        <authorList>
            <person name="Kim J.S."/>
            <person name="Han K.I."/>
            <person name="Suh M.K."/>
            <person name="Lee K.C."/>
            <person name="Eom M.K."/>
            <person name="Lee J.H."/>
            <person name="Park S.H."/>
            <person name="Kang S.W."/>
            <person name="Park J.E."/>
            <person name="Oh B.S."/>
            <person name="Yu S.Y."/>
            <person name="Choi S.H."/>
            <person name="Lee D.H."/>
            <person name="Yoon H."/>
            <person name="Kim B."/>
            <person name="Yang S.J."/>
            <person name="Lee J.S."/>
        </authorList>
    </citation>
    <scope>NUCLEOTIDE SEQUENCE [LARGE SCALE GENOMIC DNA]</scope>
    <source>
        <strain evidence="2">KCTC 15684</strain>
    </source>
</reference>
<dbReference type="EMBL" id="BHGK01000001">
    <property type="protein sequence ID" value="GCA65575.1"/>
    <property type="molecule type" value="Genomic_DNA"/>
</dbReference>
<dbReference type="InterPro" id="IPR022476">
    <property type="entry name" value="Spore_YabP/YqfC"/>
</dbReference>
<keyword evidence="2" id="KW-1185">Reference proteome</keyword>
<evidence type="ECO:0000313" key="2">
    <source>
        <dbReference type="Proteomes" id="UP000265643"/>
    </source>
</evidence>
<evidence type="ECO:0008006" key="3">
    <source>
        <dbReference type="Google" id="ProtNLM"/>
    </source>
</evidence>
<evidence type="ECO:0000313" key="1">
    <source>
        <dbReference type="EMBL" id="GCA65575.1"/>
    </source>
</evidence>
<organism evidence="1 2">
    <name type="scientific">Mediterraneibacter butyricigenes</name>
    <dbReference type="NCBI Taxonomy" id="2316025"/>
    <lineage>
        <taxon>Bacteria</taxon>
        <taxon>Bacillati</taxon>
        <taxon>Bacillota</taxon>
        <taxon>Clostridia</taxon>
        <taxon>Lachnospirales</taxon>
        <taxon>Lachnospiraceae</taxon>
        <taxon>Mediterraneibacter</taxon>
    </lineage>
</organism>
<accession>A0A391NXA0</accession>
<protein>
    <recommendedName>
        <fullName evidence="3">Sporulation protein YqfC</fullName>
    </recommendedName>
</protein>
<sequence length="91" mass="10428">MQNGLEQAKNHIADSAQIPKDVSMGMPILTITGDSELCVENYRRILEYTSERIRIQTRTGYIKIDGNRLTIIYYSNDDMKIIGKIGTIEYQ</sequence>
<dbReference type="Pfam" id="PF07873">
    <property type="entry name" value="YabP"/>
    <property type="match status" value="1"/>
</dbReference>
<proteinExistence type="predicted"/>